<name>A0ABU0U753_9SPHI</name>
<gene>
    <name evidence="1" type="ORF">QE382_002779</name>
</gene>
<proteinExistence type="predicted"/>
<dbReference type="RefSeq" id="WP_367209366.1">
    <property type="nucleotide sequence ID" value="NZ_JBHRVL010000001.1"/>
</dbReference>
<reference evidence="1 2" key="1">
    <citation type="submission" date="2023-07" db="EMBL/GenBank/DDBJ databases">
        <title>Functional and genomic diversity of the sorghum phyllosphere microbiome.</title>
        <authorList>
            <person name="Shade A."/>
        </authorList>
    </citation>
    <scope>NUCLEOTIDE SEQUENCE [LARGE SCALE GENOMIC DNA]</scope>
    <source>
        <strain evidence="1 2">SORGH_AS_0892</strain>
    </source>
</reference>
<dbReference type="Proteomes" id="UP001244640">
    <property type="component" value="Unassembled WGS sequence"/>
</dbReference>
<keyword evidence="2" id="KW-1185">Reference proteome</keyword>
<protein>
    <submittedName>
        <fullName evidence="1">Uncharacterized protein</fullName>
    </submittedName>
</protein>
<comment type="caution">
    <text evidence="1">The sequence shown here is derived from an EMBL/GenBank/DDBJ whole genome shotgun (WGS) entry which is preliminary data.</text>
</comment>
<organism evidence="1 2">
    <name type="scientific">Sphingobacterium zeae</name>
    <dbReference type="NCBI Taxonomy" id="1776859"/>
    <lineage>
        <taxon>Bacteria</taxon>
        <taxon>Pseudomonadati</taxon>
        <taxon>Bacteroidota</taxon>
        <taxon>Sphingobacteriia</taxon>
        <taxon>Sphingobacteriales</taxon>
        <taxon>Sphingobacteriaceae</taxon>
        <taxon>Sphingobacterium</taxon>
    </lineage>
</organism>
<evidence type="ECO:0000313" key="1">
    <source>
        <dbReference type="EMBL" id="MDQ1150795.1"/>
    </source>
</evidence>
<evidence type="ECO:0000313" key="2">
    <source>
        <dbReference type="Proteomes" id="UP001244640"/>
    </source>
</evidence>
<sequence length="43" mass="4885">MHYFPFAMGAMSEKMRSYLKGESHDLLSIDIDPGKKNDPSLPE</sequence>
<accession>A0ABU0U753</accession>
<dbReference type="EMBL" id="JAUTBA010000001">
    <property type="protein sequence ID" value="MDQ1150795.1"/>
    <property type="molecule type" value="Genomic_DNA"/>
</dbReference>